<organism evidence="1 2">
    <name type="scientific">Vibrio mimicus</name>
    <dbReference type="NCBI Taxonomy" id="674"/>
    <lineage>
        <taxon>Bacteria</taxon>
        <taxon>Pseudomonadati</taxon>
        <taxon>Pseudomonadota</taxon>
        <taxon>Gammaproteobacteria</taxon>
        <taxon>Vibrionales</taxon>
        <taxon>Vibrionaceae</taxon>
        <taxon>Vibrio</taxon>
    </lineage>
</organism>
<name>A0A2J9VLI0_VIBMI</name>
<gene>
    <name evidence="1" type="ORF">AL544_006835</name>
</gene>
<comment type="caution">
    <text evidence="1">The sequence shown here is derived from an EMBL/GenBank/DDBJ whole genome shotgun (WGS) entry which is preliminary data.</text>
</comment>
<evidence type="ECO:0000313" key="1">
    <source>
        <dbReference type="EMBL" id="PNM64620.1"/>
    </source>
</evidence>
<evidence type="ECO:0000313" key="2">
    <source>
        <dbReference type="Proteomes" id="UP000053748"/>
    </source>
</evidence>
<proteinExistence type="predicted"/>
<reference evidence="1" key="1">
    <citation type="submission" date="2017-12" db="EMBL/GenBank/DDBJ databases">
        <title>FDA dAtabase for Regulatory Grade micrObial Sequences (FDA-ARGOS): Supporting development and validation of Infectious Disease Dx tests.</title>
        <authorList>
            <person name="Hoffmann M."/>
            <person name="Allard M."/>
            <person name="Evans P."/>
            <person name="Brown E."/>
            <person name="Tallon L.J."/>
            <person name="Sadzewicz L."/>
            <person name="Sengamalay N."/>
            <person name="Ott S."/>
            <person name="Godinez A."/>
            <person name="Nagaraj S."/>
            <person name="Vavikolanu K."/>
            <person name="Aluvathingal J."/>
            <person name="Nadendla S."/>
            <person name="Hobson J."/>
            <person name="Sichtig H."/>
        </authorList>
    </citation>
    <scope>NUCLEOTIDE SEQUENCE [LARGE SCALE GENOMIC DNA]</scope>
    <source>
        <strain evidence="1">FDAARGOS_113</strain>
    </source>
</reference>
<protein>
    <submittedName>
        <fullName evidence="1">Uncharacterized protein</fullName>
    </submittedName>
</protein>
<dbReference type="Proteomes" id="UP000053748">
    <property type="component" value="Unassembled WGS sequence"/>
</dbReference>
<accession>A0A2J9VLI0</accession>
<sequence length="64" mass="7926">MLWCTNIFFVQKITKRKTKRLPKRLPYQFQQISLSIGHIELKREYFVTPISRSPVYTGYYWRNR</sequence>
<keyword evidence="2" id="KW-1185">Reference proteome</keyword>
<dbReference type="AlphaFoldDB" id="A0A2J9VLI0"/>
<dbReference type="EMBL" id="LOSJ02000001">
    <property type="protein sequence ID" value="PNM64620.1"/>
    <property type="molecule type" value="Genomic_DNA"/>
</dbReference>